<dbReference type="PROSITE" id="PS50011">
    <property type="entry name" value="PROTEIN_KINASE_DOM"/>
    <property type="match status" value="1"/>
</dbReference>
<dbReference type="SUPFAM" id="SSF55021">
    <property type="entry name" value="ACT-like"/>
    <property type="match status" value="1"/>
</dbReference>
<organism evidence="16 17">
    <name type="scientific">Astrephomene gubernaculifera</name>
    <dbReference type="NCBI Taxonomy" id="47775"/>
    <lineage>
        <taxon>Eukaryota</taxon>
        <taxon>Viridiplantae</taxon>
        <taxon>Chlorophyta</taxon>
        <taxon>core chlorophytes</taxon>
        <taxon>Chlorophyceae</taxon>
        <taxon>CS clade</taxon>
        <taxon>Chlamydomonadales</taxon>
        <taxon>Astrephomenaceae</taxon>
        <taxon>Astrephomene</taxon>
    </lineage>
</organism>
<comment type="subcellular location">
    <subcellularLocation>
        <location evidence="1">Endomembrane system</location>
    </subcellularLocation>
</comment>
<evidence type="ECO:0000256" key="2">
    <source>
        <dbReference type="ARBA" id="ARBA00010507"/>
    </source>
</evidence>
<dbReference type="PANTHER" id="PTHR44329">
    <property type="entry name" value="SERINE/THREONINE-PROTEIN KINASE TNNI3K-RELATED"/>
    <property type="match status" value="1"/>
</dbReference>
<evidence type="ECO:0000256" key="9">
    <source>
        <dbReference type="ARBA" id="ARBA00023136"/>
    </source>
</evidence>
<dbReference type="SMART" id="SM00220">
    <property type="entry name" value="S_TKc"/>
    <property type="match status" value="1"/>
</dbReference>
<comment type="catalytic activity">
    <reaction evidence="12">
        <text>L-seryl-[protein] + ATP = O-phospho-L-seryl-[protein] + ADP + H(+)</text>
        <dbReference type="Rhea" id="RHEA:17989"/>
        <dbReference type="Rhea" id="RHEA-COMP:9863"/>
        <dbReference type="Rhea" id="RHEA-COMP:11604"/>
        <dbReference type="ChEBI" id="CHEBI:15378"/>
        <dbReference type="ChEBI" id="CHEBI:29999"/>
        <dbReference type="ChEBI" id="CHEBI:30616"/>
        <dbReference type="ChEBI" id="CHEBI:83421"/>
        <dbReference type="ChEBI" id="CHEBI:456216"/>
        <dbReference type="EC" id="2.7.11.1"/>
    </reaction>
</comment>
<reference evidence="16 17" key="1">
    <citation type="journal article" date="2021" name="Sci. Rep.">
        <title>Genome sequencing of the multicellular alga Astrephomene provides insights into convergent evolution of germ-soma differentiation.</title>
        <authorList>
            <person name="Yamashita S."/>
            <person name="Yamamoto K."/>
            <person name="Matsuzaki R."/>
            <person name="Suzuki S."/>
            <person name="Yamaguchi H."/>
            <person name="Hirooka S."/>
            <person name="Minakuchi Y."/>
            <person name="Miyagishima S."/>
            <person name="Kawachi M."/>
            <person name="Toyoda A."/>
            <person name="Nozaki H."/>
        </authorList>
    </citation>
    <scope>NUCLEOTIDE SEQUENCE [LARGE SCALE GENOMIC DNA]</scope>
    <source>
        <strain evidence="16 17">NIES-4017</strain>
    </source>
</reference>
<dbReference type="Proteomes" id="UP001054857">
    <property type="component" value="Unassembled WGS sequence"/>
</dbReference>
<dbReference type="InterPro" id="IPR008271">
    <property type="entry name" value="Ser/Thr_kinase_AS"/>
</dbReference>
<keyword evidence="4" id="KW-0723">Serine/threonine-protein kinase</keyword>
<evidence type="ECO:0000256" key="13">
    <source>
        <dbReference type="SAM" id="MobiDB-lite"/>
    </source>
</evidence>
<dbReference type="AlphaFoldDB" id="A0AAD3DQA1"/>
<name>A0AAD3DQA1_9CHLO</name>
<proteinExistence type="inferred from homology"/>
<evidence type="ECO:0000256" key="5">
    <source>
        <dbReference type="ARBA" id="ARBA00022679"/>
    </source>
</evidence>
<feature type="domain" description="Protein kinase" evidence="14">
    <location>
        <begin position="302"/>
        <end position="550"/>
    </location>
</feature>
<keyword evidence="17" id="KW-1185">Reference proteome</keyword>
<comment type="catalytic activity">
    <reaction evidence="11">
        <text>L-threonyl-[protein] + ATP = O-phospho-L-threonyl-[protein] + ADP + H(+)</text>
        <dbReference type="Rhea" id="RHEA:46608"/>
        <dbReference type="Rhea" id="RHEA-COMP:11060"/>
        <dbReference type="Rhea" id="RHEA-COMP:11605"/>
        <dbReference type="ChEBI" id="CHEBI:15378"/>
        <dbReference type="ChEBI" id="CHEBI:30013"/>
        <dbReference type="ChEBI" id="CHEBI:30616"/>
        <dbReference type="ChEBI" id="CHEBI:61977"/>
        <dbReference type="ChEBI" id="CHEBI:456216"/>
        <dbReference type="EC" id="2.7.11.1"/>
    </reaction>
</comment>
<dbReference type="GO" id="GO:0012505">
    <property type="term" value="C:endomembrane system"/>
    <property type="evidence" value="ECO:0007669"/>
    <property type="project" value="UniProtKB-SubCell"/>
</dbReference>
<dbReference type="PROSITE" id="PS51671">
    <property type="entry name" value="ACT"/>
    <property type="match status" value="1"/>
</dbReference>
<evidence type="ECO:0000313" key="17">
    <source>
        <dbReference type="Proteomes" id="UP001054857"/>
    </source>
</evidence>
<dbReference type="PRINTS" id="PR00109">
    <property type="entry name" value="TYRKINASE"/>
</dbReference>
<dbReference type="PROSITE" id="PS00108">
    <property type="entry name" value="PROTEIN_KINASE_ST"/>
    <property type="match status" value="1"/>
</dbReference>
<dbReference type="GO" id="GO:0050793">
    <property type="term" value="P:regulation of developmental process"/>
    <property type="evidence" value="ECO:0007669"/>
    <property type="project" value="UniProtKB-ARBA"/>
</dbReference>
<evidence type="ECO:0000256" key="7">
    <source>
        <dbReference type="ARBA" id="ARBA00022777"/>
    </source>
</evidence>
<comment type="similarity">
    <text evidence="2">Belongs to the protein kinase superfamily. TKL Ser/Thr protein kinase family. RAF subfamily.</text>
</comment>
<dbReference type="Gene3D" id="3.30.200.20">
    <property type="entry name" value="Phosphorylase Kinase, domain 1"/>
    <property type="match status" value="1"/>
</dbReference>
<keyword evidence="6" id="KW-0547">Nucleotide-binding</keyword>
<evidence type="ECO:0000256" key="3">
    <source>
        <dbReference type="ARBA" id="ARBA00012513"/>
    </source>
</evidence>
<keyword evidence="10" id="KW-0829">Tyrosine-protein kinase</keyword>
<comment type="caution">
    <text evidence="16">The sequence shown here is derived from an EMBL/GenBank/DDBJ whole genome shotgun (WGS) entry which is preliminary data.</text>
</comment>
<evidence type="ECO:0000256" key="10">
    <source>
        <dbReference type="ARBA" id="ARBA00023137"/>
    </source>
</evidence>
<dbReference type="InterPro" id="IPR011009">
    <property type="entry name" value="Kinase-like_dom_sf"/>
</dbReference>
<dbReference type="Gene3D" id="1.10.510.10">
    <property type="entry name" value="Transferase(Phosphotransferase) domain 1"/>
    <property type="match status" value="1"/>
</dbReference>
<evidence type="ECO:0000256" key="6">
    <source>
        <dbReference type="ARBA" id="ARBA00022741"/>
    </source>
</evidence>
<keyword evidence="7" id="KW-0418">Kinase</keyword>
<evidence type="ECO:0000259" key="15">
    <source>
        <dbReference type="PROSITE" id="PS51671"/>
    </source>
</evidence>
<gene>
    <name evidence="16" type="ORF">Agub_g7320</name>
</gene>
<evidence type="ECO:0000313" key="16">
    <source>
        <dbReference type="EMBL" id="GFR45868.1"/>
    </source>
</evidence>
<feature type="region of interest" description="Disordered" evidence="13">
    <location>
        <begin position="562"/>
        <end position="582"/>
    </location>
</feature>
<evidence type="ECO:0000256" key="8">
    <source>
        <dbReference type="ARBA" id="ARBA00022840"/>
    </source>
</evidence>
<keyword evidence="8" id="KW-0067">ATP-binding</keyword>
<dbReference type="SUPFAM" id="SSF56112">
    <property type="entry name" value="Protein kinase-like (PK-like)"/>
    <property type="match status" value="1"/>
</dbReference>
<dbReference type="InterPro" id="IPR000719">
    <property type="entry name" value="Prot_kinase_dom"/>
</dbReference>
<evidence type="ECO:0000256" key="11">
    <source>
        <dbReference type="ARBA" id="ARBA00047899"/>
    </source>
</evidence>
<dbReference type="PANTHER" id="PTHR44329:SF261">
    <property type="entry name" value="ZINC FINGER CONTAINING PROTEIN KINASE-RELATED"/>
    <property type="match status" value="1"/>
</dbReference>
<evidence type="ECO:0000256" key="12">
    <source>
        <dbReference type="ARBA" id="ARBA00048679"/>
    </source>
</evidence>
<dbReference type="GO" id="GO:0004674">
    <property type="term" value="F:protein serine/threonine kinase activity"/>
    <property type="evidence" value="ECO:0007669"/>
    <property type="project" value="UniProtKB-KW"/>
</dbReference>
<evidence type="ECO:0000256" key="4">
    <source>
        <dbReference type="ARBA" id="ARBA00022527"/>
    </source>
</evidence>
<dbReference type="InterPro" id="IPR002912">
    <property type="entry name" value="ACT_dom"/>
</dbReference>
<keyword evidence="9" id="KW-0472">Membrane</keyword>
<dbReference type="Pfam" id="PF07714">
    <property type="entry name" value="PK_Tyr_Ser-Thr"/>
    <property type="match status" value="1"/>
</dbReference>
<dbReference type="GO" id="GO:0005524">
    <property type="term" value="F:ATP binding"/>
    <property type="evidence" value="ECO:0007669"/>
    <property type="project" value="UniProtKB-KW"/>
</dbReference>
<keyword evidence="5" id="KW-0808">Transferase</keyword>
<accession>A0AAD3DQA1</accession>
<evidence type="ECO:0000256" key="1">
    <source>
        <dbReference type="ARBA" id="ARBA00004308"/>
    </source>
</evidence>
<dbReference type="GO" id="GO:0004713">
    <property type="term" value="F:protein tyrosine kinase activity"/>
    <property type="evidence" value="ECO:0007669"/>
    <property type="project" value="UniProtKB-KW"/>
</dbReference>
<dbReference type="InterPro" id="IPR001245">
    <property type="entry name" value="Ser-Thr/Tyr_kinase_cat_dom"/>
</dbReference>
<dbReference type="InterPro" id="IPR051681">
    <property type="entry name" value="Ser/Thr_Kinases-Pseudokinases"/>
</dbReference>
<dbReference type="EMBL" id="BMAR01000011">
    <property type="protein sequence ID" value="GFR45868.1"/>
    <property type="molecule type" value="Genomic_DNA"/>
</dbReference>
<dbReference type="EC" id="2.7.11.1" evidence="3"/>
<dbReference type="FunFam" id="1.10.510.10:FF:001512">
    <property type="entry name" value="Receptor tyrosine-protein kinase erbB-2"/>
    <property type="match status" value="1"/>
</dbReference>
<feature type="domain" description="ACT" evidence="15">
    <location>
        <begin position="181"/>
        <end position="251"/>
    </location>
</feature>
<dbReference type="FunFam" id="3.30.200.20:FF:000060">
    <property type="entry name" value="Serine/threonine-protein kinase isoform 1"/>
    <property type="match status" value="1"/>
</dbReference>
<dbReference type="GO" id="GO:0048468">
    <property type="term" value="P:cell development"/>
    <property type="evidence" value="ECO:0007669"/>
    <property type="project" value="UniProtKB-ARBA"/>
</dbReference>
<sequence length="582" mass="63625">MVTVGTQPPIFGVSASYGSLLALGAAPMASGRKRTKADVCDAFLALLAERGDVELDAALVEGIRQHFERLPTRYALDVNVDGLDVLSHKRLLDEARADPTTVSFAVRPVEIIAPRPEPVSSPHELTRANSKKLGLCRPAFGSSPNLQALALEVGERAEAHEAEPAVAGPGRSGEEYPVFYEITIASVDQPKLLSRLSEALGDLGLNIREAHAFNTNDGFSLDVFVVDQWQPQPGQNLEELLGQRLLQMPPPPPKGAPPQQVAAACTPMLRLPAEPPPNLLQGAGPRPDSPAVDDWEIDITQLHIEAKIASGAFSNLYKGTYCGQEVAVKILKDVQDDSSQYQEFLQEVAIMRKVRHKNVVQFIGACTRKPNLCIVFEYMSGGSVYDYIRREGQLKLSAILKLAADVARGMDYLHQRKIIHRDLKAANLLMDDNAIVKIADFGVARVIESTGHMTAETGTYRWMAPEVIEHKPYDEKADVFSFGIVLWELLTCKVPYSDMTPLQAAVGVVQKGLRPGIPPNCPSPLAELMEACWGGNPAARPSFRDLHPRLQQLCALALEEEKRQQEAKPASKQGLLSKLRGK</sequence>
<dbReference type="CDD" id="cd13999">
    <property type="entry name" value="STKc_MAP3K-like"/>
    <property type="match status" value="1"/>
</dbReference>
<protein>
    <recommendedName>
        <fullName evidence="3">non-specific serine/threonine protein kinase</fullName>
        <ecNumber evidence="3">2.7.11.1</ecNumber>
    </recommendedName>
</protein>
<dbReference type="InterPro" id="IPR045865">
    <property type="entry name" value="ACT-like_dom_sf"/>
</dbReference>
<evidence type="ECO:0000259" key="14">
    <source>
        <dbReference type="PROSITE" id="PS50011"/>
    </source>
</evidence>